<evidence type="ECO:0000256" key="1">
    <source>
        <dbReference type="SAM" id="MobiDB-lite"/>
    </source>
</evidence>
<dbReference type="AlphaFoldDB" id="E6KB07"/>
<dbReference type="GeneID" id="93537392"/>
<keyword evidence="3" id="KW-1185">Reference proteome</keyword>
<accession>E6KB07</accession>
<evidence type="ECO:0008006" key="4">
    <source>
        <dbReference type="Google" id="ProtNLM"/>
    </source>
</evidence>
<dbReference type="Pfam" id="PF14902">
    <property type="entry name" value="DUF4494"/>
    <property type="match status" value="1"/>
</dbReference>
<proteinExistence type="predicted"/>
<protein>
    <recommendedName>
        <fullName evidence="4">DUF4494 domain-containing protein</fullName>
    </recommendedName>
</protein>
<dbReference type="HOGENOM" id="CLU_107508_0_0_10"/>
<dbReference type="Proteomes" id="UP000003112">
    <property type="component" value="Unassembled WGS sequence"/>
</dbReference>
<organism evidence="2 3">
    <name type="scientific">Segatella buccae ATCC 33574</name>
    <dbReference type="NCBI Taxonomy" id="873513"/>
    <lineage>
        <taxon>Bacteria</taxon>
        <taxon>Pseudomonadati</taxon>
        <taxon>Bacteroidota</taxon>
        <taxon>Bacteroidia</taxon>
        <taxon>Bacteroidales</taxon>
        <taxon>Prevotellaceae</taxon>
        <taxon>Segatella</taxon>
    </lineage>
</organism>
<gene>
    <name evidence="2" type="ORF">HMPREF6485_2794</name>
</gene>
<comment type="caution">
    <text evidence="2">The sequence shown here is derived from an EMBL/GenBank/DDBJ whole genome shotgun (WGS) entry which is preliminary data.</text>
</comment>
<dbReference type="RefSeq" id="WP_004346988.1">
    <property type="nucleotide sequence ID" value="NZ_GL586311.1"/>
</dbReference>
<dbReference type="InterPro" id="IPR027848">
    <property type="entry name" value="DUF4494"/>
</dbReference>
<dbReference type="STRING" id="873513.HMPREF6485_2794"/>
<evidence type="ECO:0000313" key="2">
    <source>
        <dbReference type="EMBL" id="EFU29295.1"/>
    </source>
</evidence>
<reference evidence="2 3" key="1">
    <citation type="submission" date="2010-10" db="EMBL/GenBank/DDBJ databases">
        <authorList>
            <person name="Muzny D."/>
            <person name="Qin X."/>
            <person name="Deng J."/>
            <person name="Jiang H."/>
            <person name="Liu Y."/>
            <person name="Qu J."/>
            <person name="Song X.-Z."/>
            <person name="Zhang L."/>
            <person name="Thornton R."/>
            <person name="Coyle M."/>
            <person name="Francisco L."/>
            <person name="Jackson L."/>
            <person name="Javaid M."/>
            <person name="Korchina V."/>
            <person name="Kovar C."/>
            <person name="Mata R."/>
            <person name="Mathew T."/>
            <person name="Ngo R."/>
            <person name="Nguyen L."/>
            <person name="Nguyen N."/>
            <person name="Okwuonu G."/>
            <person name="Ongeri F."/>
            <person name="Pham C."/>
            <person name="Simmons D."/>
            <person name="Wilczek-Boney K."/>
            <person name="Hale W."/>
            <person name="Jakkamsetti A."/>
            <person name="Pham P."/>
            <person name="Ruth R."/>
            <person name="San Lucas F."/>
            <person name="Warren J."/>
            <person name="Zhang J."/>
            <person name="Zhao Z."/>
            <person name="Zhou C."/>
            <person name="Zhu D."/>
            <person name="Lee S."/>
            <person name="Bess C."/>
            <person name="Blankenburg K."/>
            <person name="Forbes L."/>
            <person name="Fu Q."/>
            <person name="Gubbala S."/>
            <person name="Hirani K."/>
            <person name="Jayaseelan J.C."/>
            <person name="Lara F."/>
            <person name="Munidasa M."/>
            <person name="Palculict T."/>
            <person name="Patil S."/>
            <person name="Pu L.-L."/>
            <person name="Saada N."/>
            <person name="Tang L."/>
            <person name="Weissenberger G."/>
            <person name="Zhu Y."/>
            <person name="Hemphill L."/>
            <person name="Shang Y."/>
            <person name="Youmans B."/>
            <person name="Ayvaz T."/>
            <person name="Ross M."/>
            <person name="Santibanez J."/>
            <person name="Aqrawi P."/>
            <person name="Gross S."/>
            <person name="Joshi V."/>
            <person name="Fowler G."/>
            <person name="Nazareth L."/>
            <person name="Reid J."/>
            <person name="Worley K."/>
            <person name="Petrosino J."/>
            <person name="Highlander S."/>
            <person name="Gibbs R."/>
        </authorList>
    </citation>
    <scope>NUCLEOTIDE SEQUENCE [LARGE SCALE GENOMIC DNA]</scope>
    <source>
        <strain evidence="2 3">ATCC 33574</strain>
    </source>
</reference>
<sequence>MRTRTSTWFETSVQYEKTMEDDLQKKVIEQYVVDAFSFTEAESAITEEMSAYISGEFRVKTIRQAAYGEIFFSDAAADDRWFKAKLMFITIDEKTEKEKRTANTYLVQAHTIQQAMKYIEQVMGGTMIDYEVAAISDTKIFDVFEHENKVRRPEPDDRPEYESDGNEETPAAEPEKEGE</sequence>
<name>E6KB07_9BACT</name>
<feature type="region of interest" description="Disordered" evidence="1">
    <location>
        <begin position="147"/>
        <end position="179"/>
    </location>
</feature>
<feature type="compositionally biased region" description="Basic and acidic residues" evidence="1">
    <location>
        <begin position="147"/>
        <end position="161"/>
    </location>
</feature>
<dbReference type="EMBL" id="AEPD01000051">
    <property type="protein sequence ID" value="EFU29295.1"/>
    <property type="molecule type" value="Genomic_DNA"/>
</dbReference>
<dbReference type="eggNOG" id="ENOG502ZC2I">
    <property type="taxonomic scope" value="Bacteria"/>
</dbReference>
<evidence type="ECO:0000313" key="3">
    <source>
        <dbReference type="Proteomes" id="UP000003112"/>
    </source>
</evidence>